<protein>
    <submittedName>
        <fullName evidence="4">Nucleoprotein TPR</fullName>
    </submittedName>
</protein>
<accession>A0A6P4ICF0</accession>
<evidence type="ECO:0000256" key="2">
    <source>
        <dbReference type="SAM" id="SignalP"/>
    </source>
</evidence>
<feature type="region of interest" description="Disordered" evidence="1">
    <location>
        <begin position="139"/>
        <end position="180"/>
    </location>
</feature>
<dbReference type="OrthoDB" id="7842459at2759"/>
<evidence type="ECO:0000256" key="1">
    <source>
        <dbReference type="SAM" id="MobiDB-lite"/>
    </source>
</evidence>
<dbReference type="OMA" id="ECENIRT"/>
<evidence type="ECO:0000313" key="4">
    <source>
        <dbReference type="RefSeq" id="XP_017026582.1"/>
    </source>
</evidence>
<feature type="signal peptide" evidence="2">
    <location>
        <begin position="1"/>
        <end position="22"/>
    </location>
</feature>
<gene>
    <name evidence="4" type="primary">LOC108077672</name>
</gene>
<feature type="compositionally biased region" description="Basic and acidic residues" evidence="1">
    <location>
        <begin position="139"/>
        <end position="149"/>
    </location>
</feature>
<keyword evidence="3" id="KW-1185">Reference proteome</keyword>
<proteinExistence type="predicted"/>
<feature type="chain" id="PRO_5027960512" evidence="2">
    <location>
        <begin position="23"/>
        <end position="188"/>
    </location>
</feature>
<dbReference type="RefSeq" id="XP_017026582.1">
    <property type="nucleotide sequence ID" value="XM_017171093.3"/>
</dbReference>
<reference evidence="4" key="1">
    <citation type="submission" date="2025-08" db="UniProtKB">
        <authorList>
            <consortium name="RefSeq"/>
        </authorList>
    </citation>
    <scope>IDENTIFICATION</scope>
    <source>
        <strain evidence="4">14028-0561.14</strain>
        <tissue evidence="4">Whole fly</tissue>
    </source>
</reference>
<dbReference type="GeneID" id="108077672"/>
<name>A0A6P4ICF0_DROKI</name>
<organism evidence="3 4">
    <name type="scientific">Drosophila kikkawai</name>
    <name type="common">Fruit fly</name>
    <dbReference type="NCBI Taxonomy" id="30033"/>
    <lineage>
        <taxon>Eukaryota</taxon>
        <taxon>Metazoa</taxon>
        <taxon>Ecdysozoa</taxon>
        <taxon>Arthropoda</taxon>
        <taxon>Hexapoda</taxon>
        <taxon>Insecta</taxon>
        <taxon>Pterygota</taxon>
        <taxon>Neoptera</taxon>
        <taxon>Endopterygota</taxon>
        <taxon>Diptera</taxon>
        <taxon>Brachycera</taxon>
        <taxon>Muscomorpha</taxon>
        <taxon>Ephydroidea</taxon>
        <taxon>Drosophilidae</taxon>
        <taxon>Drosophila</taxon>
        <taxon>Sophophora</taxon>
    </lineage>
</organism>
<dbReference type="AlphaFoldDB" id="A0A6P4ICF0"/>
<sequence>MASPSCLLIFLGFISLAEVAFSICVPPNHCIEDMDDIDAQDRFNYVVSKYEEVDIKIAGKPAGLHGKVVTHGLKVERHLVFHYVDNTLHDVIQTCTFVVSNAPEQCEGISTFCNSFVSRPPRPLLELPSLIVCEDEVRLAGEDSESKTEDPDEEEEEGDPNAGSPPEADPTKAVVEGNGTTAKFRMFN</sequence>
<evidence type="ECO:0000313" key="3">
    <source>
        <dbReference type="Proteomes" id="UP001652661"/>
    </source>
</evidence>
<keyword evidence="2" id="KW-0732">Signal</keyword>
<dbReference type="Proteomes" id="UP001652661">
    <property type="component" value="Chromosome 3R"/>
</dbReference>
<feature type="compositionally biased region" description="Acidic residues" evidence="1">
    <location>
        <begin position="150"/>
        <end position="159"/>
    </location>
</feature>